<sequence>MKHLFAVLTLCTAILCGGAAAHAADVPAPAPPLDAVTLKDGSTIYGEVIEMAAGVLVMKTPSSPDSAIKVKWSEVVKLAVNHPIPFHLKEGSVLVGTATAGADGQLNIQSEPLKGSLTVPLDTIGSVNPLVQPPVIYTGSLTGGFSQTTGNSHLKNASVLGDFVARSEQLRLSINGRYVYGENANTLIARNARGTIKLDFFITKRFYWFASAYVENDRFQDLKMRTALASGPGYQFIDRGDFSGILKDMTFYTETGVSFFNEDFRMADDQSSIRARISMKLNWPILDDRITFYHYNEFYPSLQNASNYFLTMDNGVRFKIWEGFVSGIQVTTRYNSRPAPGTGDTDNLYLFTLGYSFDTTKKR</sequence>
<feature type="chain" id="PRO_5016280362" description="DUF481 domain-containing protein" evidence="1">
    <location>
        <begin position="24"/>
        <end position="363"/>
    </location>
</feature>
<dbReference type="InParanoid" id="A0A330L3L6"/>
<dbReference type="Pfam" id="PF04338">
    <property type="entry name" value="DUF481"/>
    <property type="match status" value="1"/>
</dbReference>
<evidence type="ECO:0000313" key="2">
    <source>
        <dbReference type="EMBL" id="SPP64408.1"/>
    </source>
</evidence>
<evidence type="ECO:0000313" key="3">
    <source>
        <dbReference type="Proteomes" id="UP000248168"/>
    </source>
</evidence>
<name>A0A330L3L6_9BACT</name>
<dbReference type="AlphaFoldDB" id="A0A330L3L6"/>
<dbReference type="EMBL" id="OUNR01000012">
    <property type="protein sequence ID" value="SPP64408.1"/>
    <property type="molecule type" value="Genomic_DNA"/>
</dbReference>
<gene>
    <name evidence="2" type="ORF">NITLEN_20047</name>
</gene>
<organism evidence="2 3">
    <name type="scientific">Nitrospira lenta</name>
    <dbReference type="NCBI Taxonomy" id="1436998"/>
    <lineage>
        <taxon>Bacteria</taxon>
        <taxon>Pseudomonadati</taxon>
        <taxon>Nitrospirota</taxon>
        <taxon>Nitrospiria</taxon>
        <taxon>Nitrospirales</taxon>
        <taxon>Nitrospiraceae</taxon>
        <taxon>Nitrospira</taxon>
    </lineage>
</organism>
<keyword evidence="1" id="KW-0732">Signal</keyword>
<keyword evidence="3" id="KW-1185">Reference proteome</keyword>
<accession>A0A330L3L6</accession>
<dbReference type="InterPro" id="IPR007433">
    <property type="entry name" value="DUF481"/>
</dbReference>
<dbReference type="RefSeq" id="WP_181416687.1">
    <property type="nucleotide sequence ID" value="NZ_OUNR01000012.1"/>
</dbReference>
<reference evidence="3" key="1">
    <citation type="submission" date="2018-04" db="EMBL/GenBank/DDBJ databases">
        <authorList>
            <person name="Lucker S."/>
            <person name="Sakoula D."/>
        </authorList>
    </citation>
    <scope>NUCLEOTIDE SEQUENCE [LARGE SCALE GENOMIC DNA]</scope>
</reference>
<proteinExistence type="predicted"/>
<evidence type="ECO:0000256" key="1">
    <source>
        <dbReference type="SAM" id="SignalP"/>
    </source>
</evidence>
<protein>
    <recommendedName>
        <fullName evidence="4">DUF481 domain-containing protein</fullName>
    </recommendedName>
</protein>
<dbReference type="Proteomes" id="UP000248168">
    <property type="component" value="Unassembled WGS sequence"/>
</dbReference>
<evidence type="ECO:0008006" key="4">
    <source>
        <dbReference type="Google" id="ProtNLM"/>
    </source>
</evidence>
<feature type="signal peptide" evidence="1">
    <location>
        <begin position="1"/>
        <end position="23"/>
    </location>
</feature>